<evidence type="ECO:0000313" key="11">
    <source>
        <dbReference type="Proteomes" id="UP000180088"/>
    </source>
</evidence>
<dbReference type="EMBL" id="MKCS01000001">
    <property type="protein sequence ID" value="OHX12365.1"/>
    <property type="molecule type" value="Genomic_DNA"/>
</dbReference>
<name>A0A1S1WYX6_9NEIS</name>
<comment type="subcellular location">
    <subcellularLocation>
        <location evidence="1">Cell outer membrane</location>
    </subcellularLocation>
</comment>
<dbReference type="Proteomes" id="UP000180088">
    <property type="component" value="Unassembled WGS sequence"/>
</dbReference>
<dbReference type="InterPro" id="IPR003423">
    <property type="entry name" value="OMP_efflux"/>
</dbReference>
<dbReference type="STRING" id="1903179.BI347_01750"/>
<evidence type="ECO:0000256" key="2">
    <source>
        <dbReference type="ARBA" id="ARBA00007613"/>
    </source>
</evidence>
<keyword evidence="6" id="KW-0472">Membrane</keyword>
<evidence type="ECO:0000256" key="4">
    <source>
        <dbReference type="ARBA" id="ARBA00022452"/>
    </source>
</evidence>
<evidence type="ECO:0000256" key="7">
    <source>
        <dbReference type="ARBA" id="ARBA00023237"/>
    </source>
</evidence>
<evidence type="ECO:0000256" key="9">
    <source>
        <dbReference type="SAM" id="MobiDB-lite"/>
    </source>
</evidence>
<evidence type="ECO:0000313" key="10">
    <source>
        <dbReference type="EMBL" id="OHX12365.1"/>
    </source>
</evidence>
<dbReference type="GO" id="GO:1990281">
    <property type="term" value="C:efflux pump complex"/>
    <property type="evidence" value="ECO:0007669"/>
    <property type="project" value="TreeGrafter"/>
</dbReference>
<evidence type="ECO:0000256" key="6">
    <source>
        <dbReference type="ARBA" id="ARBA00023136"/>
    </source>
</evidence>
<dbReference type="GO" id="GO:0015562">
    <property type="term" value="F:efflux transmembrane transporter activity"/>
    <property type="evidence" value="ECO:0007669"/>
    <property type="project" value="InterPro"/>
</dbReference>
<keyword evidence="5" id="KW-0812">Transmembrane</keyword>
<feature type="compositionally biased region" description="Polar residues" evidence="9">
    <location>
        <begin position="122"/>
        <end position="140"/>
    </location>
</feature>
<organism evidence="10 11">
    <name type="scientific">Chromobacterium sphagni</name>
    <dbReference type="NCBI Taxonomy" id="1903179"/>
    <lineage>
        <taxon>Bacteria</taxon>
        <taxon>Pseudomonadati</taxon>
        <taxon>Pseudomonadota</taxon>
        <taxon>Betaproteobacteria</taxon>
        <taxon>Neisseriales</taxon>
        <taxon>Chromobacteriaceae</taxon>
        <taxon>Chromobacterium</taxon>
    </lineage>
</organism>
<reference evidence="10 11" key="1">
    <citation type="submission" date="2016-09" db="EMBL/GenBank/DDBJ databases">
        <title>Chromobacterium muskegensis sp. nov., an insecticidal bacterium isolated from Sphagnum bogs.</title>
        <authorList>
            <person name="Sparks M.E."/>
            <person name="Blackburn M.B."/>
            <person name="Gundersen-Rindal D.E."/>
            <person name="Mitchell A."/>
            <person name="Farrar R."/>
            <person name="Kuhar D."/>
        </authorList>
    </citation>
    <scope>NUCLEOTIDE SEQUENCE [LARGE SCALE GENOMIC DNA]</scope>
    <source>
        <strain evidence="10 11">37-2</strain>
    </source>
</reference>
<proteinExistence type="inferred from homology"/>
<dbReference type="SUPFAM" id="SSF56954">
    <property type="entry name" value="Outer membrane efflux proteins (OEP)"/>
    <property type="match status" value="1"/>
</dbReference>
<comment type="similarity">
    <text evidence="2">Belongs to the outer membrane factor (OMF) (TC 1.B.17) family.</text>
</comment>
<dbReference type="GO" id="GO:0009279">
    <property type="term" value="C:cell outer membrane"/>
    <property type="evidence" value="ECO:0007669"/>
    <property type="project" value="UniProtKB-SubCell"/>
</dbReference>
<evidence type="ECO:0000256" key="1">
    <source>
        <dbReference type="ARBA" id="ARBA00004442"/>
    </source>
</evidence>
<keyword evidence="7" id="KW-0998">Cell outer membrane</keyword>
<dbReference type="Pfam" id="PF02321">
    <property type="entry name" value="OEP"/>
    <property type="match status" value="2"/>
</dbReference>
<dbReference type="PANTHER" id="PTHR30026:SF20">
    <property type="entry name" value="OUTER MEMBRANE PROTEIN TOLC"/>
    <property type="match status" value="1"/>
</dbReference>
<dbReference type="Gene3D" id="1.20.1600.10">
    <property type="entry name" value="Outer membrane efflux proteins (OEP)"/>
    <property type="match status" value="1"/>
</dbReference>
<keyword evidence="3" id="KW-0813">Transport</keyword>
<evidence type="ECO:0000256" key="8">
    <source>
        <dbReference type="SAM" id="Coils"/>
    </source>
</evidence>
<accession>A0A1S1WYX6</accession>
<dbReference type="PANTHER" id="PTHR30026">
    <property type="entry name" value="OUTER MEMBRANE PROTEIN TOLC"/>
    <property type="match status" value="1"/>
</dbReference>
<gene>
    <name evidence="10" type="ORF">BI347_01750</name>
</gene>
<dbReference type="GO" id="GO:0015288">
    <property type="term" value="F:porin activity"/>
    <property type="evidence" value="ECO:0007669"/>
    <property type="project" value="TreeGrafter"/>
</dbReference>
<keyword evidence="8" id="KW-0175">Coiled coil</keyword>
<sequence>MQSSNQAAPADLVHAPASRLRLLPLVLVMAMAGCAVTPQPLSLSDRRATLAADRQAMFGSQEALSGPVTLQEAMARALKYNLDYRVKLMEEAMAQRQLDLSSLDMLPKLALAAGYTSRSKDNASSSQNIATGEQSLVPSISTEKRDHTGDLNLSWNVLDFGVSYYSAQQQADRVLILQQRKRKVAQQLMQQVREAWWQAAGAQQLQGRIDALLKEAESALEDARQVERQKLRAPLDALNYRRQLLDVERQMSAVRNALSQAKPRLAAIMNVTPGQDFQIAVPADMPVPGLGMELDKMEEMALLNRPEVVEAHYNQRIGALETRKAIAKLLPGLEFSVGQHYDSNKFLVNNAWSDAGLRISWNLLNLFSAGPITRAADAQVAVDQAQRLALNMAVLTQVHVAYLDYRGRARQFELEHELNGVDQAIYEQTRNAVDSGATARLQGILADANAVFSSLRLFQTYGDLQNAYGQMGASLGLDPLPATTSGYDLASLSAAFRGSETKWQGTVAGGAAK</sequence>
<dbReference type="AlphaFoldDB" id="A0A1S1WYX6"/>
<dbReference type="OrthoDB" id="9764652at2"/>
<keyword evidence="4" id="KW-1134">Transmembrane beta strand</keyword>
<evidence type="ECO:0000256" key="5">
    <source>
        <dbReference type="ARBA" id="ARBA00022692"/>
    </source>
</evidence>
<comment type="caution">
    <text evidence="10">The sequence shown here is derived from an EMBL/GenBank/DDBJ whole genome shotgun (WGS) entry which is preliminary data.</text>
</comment>
<dbReference type="InterPro" id="IPR051906">
    <property type="entry name" value="TolC-like"/>
</dbReference>
<protein>
    <submittedName>
        <fullName evidence="10">Transporter</fullName>
    </submittedName>
</protein>
<evidence type="ECO:0000256" key="3">
    <source>
        <dbReference type="ARBA" id="ARBA00022448"/>
    </source>
</evidence>
<feature type="coiled-coil region" evidence="8">
    <location>
        <begin position="202"/>
        <end position="233"/>
    </location>
</feature>
<feature type="region of interest" description="Disordered" evidence="9">
    <location>
        <begin position="119"/>
        <end position="140"/>
    </location>
</feature>